<dbReference type="PANTHER" id="PTHR43434">
    <property type="entry name" value="PHOSPHOGLYCOLATE PHOSPHATASE"/>
    <property type="match status" value="1"/>
</dbReference>
<dbReference type="SUPFAM" id="SSF56784">
    <property type="entry name" value="HAD-like"/>
    <property type="match status" value="1"/>
</dbReference>
<accession>A0AA42CQJ5</accession>
<dbReference type="EC" id="3.1.3.18" evidence="4"/>
<dbReference type="SFLD" id="SFLDS00003">
    <property type="entry name" value="Haloacid_Dehalogenase"/>
    <property type="match status" value="1"/>
</dbReference>
<comment type="pathway">
    <text evidence="2">Organic acid metabolism; glycolate biosynthesis; glycolate from 2-phosphoglycolate: step 1/1.</text>
</comment>
<comment type="caution">
    <text evidence="5">The sequence shown here is derived from an EMBL/GenBank/DDBJ whole genome shotgun (WGS) entry which is preliminary data.</text>
</comment>
<name>A0AA42CQJ5_9SPHN</name>
<keyword evidence="5" id="KW-0378">Hydrolase</keyword>
<dbReference type="PANTHER" id="PTHR43434:SF1">
    <property type="entry name" value="PHOSPHOGLYCOLATE PHOSPHATASE"/>
    <property type="match status" value="1"/>
</dbReference>
<dbReference type="GO" id="GO:0005829">
    <property type="term" value="C:cytosol"/>
    <property type="evidence" value="ECO:0007669"/>
    <property type="project" value="TreeGrafter"/>
</dbReference>
<dbReference type="InterPro" id="IPR041492">
    <property type="entry name" value="HAD_2"/>
</dbReference>
<dbReference type="InterPro" id="IPR023198">
    <property type="entry name" value="PGP-like_dom2"/>
</dbReference>
<dbReference type="Pfam" id="PF13419">
    <property type="entry name" value="HAD_2"/>
    <property type="match status" value="1"/>
</dbReference>
<evidence type="ECO:0000256" key="1">
    <source>
        <dbReference type="ARBA" id="ARBA00000830"/>
    </source>
</evidence>
<keyword evidence="6" id="KW-1185">Reference proteome</keyword>
<dbReference type="GO" id="GO:0008967">
    <property type="term" value="F:phosphoglycolate phosphatase activity"/>
    <property type="evidence" value="ECO:0007669"/>
    <property type="project" value="UniProtKB-EC"/>
</dbReference>
<dbReference type="RefSeq" id="WP_265268995.1">
    <property type="nucleotide sequence ID" value="NZ_JANFAV010000006.1"/>
</dbReference>
<dbReference type="Gene3D" id="3.40.50.1000">
    <property type="entry name" value="HAD superfamily/HAD-like"/>
    <property type="match status" value="1"/>
</dbReference>
<protein>
    <recommendedName>
        <fullName evidence="4">phosphoglycolate phosphatase</fullName>
        <ecNumber evidence="4">3.1.3.18</ecNumber>
    </recommendedName>
</protein>
<dbReference type="InterPro" id="IPR050155">
    <property type="entry name" value="HAD-like_hydrolase_sf"/>
</dbReference>
<proteinExistence type="inferred from homology"/>
<dbReference type="Proteomes" id="UP001165565">
    <property type="component" value="Unassembled WGS sequence"/>
</dbReference>
<dbReference type="SFLD" id="SFLDG01129">
    <property type="entry name" value="C1.5:_HAD__Beta-PGM__Phosphata"/>
    <property type="match status" value="1"/>
</dbReference>
<evidence type="ECO:0000313" key="5">
    <source>
        <dbReference type="EMBL" id="MCW6535384.1"/>
    </source>
</evidence>
<reference evidence="5" key="1">
    <citation type="submission" date="2022-06" db="EMBL/GenBank/DDBJ databases">
        <title>Sphingomonas sp. nov. isolated from rhizosphere soil of tomato.</title>
        <authorList>
            <person name="Dong H."/>
            <person name="Gao R."/>
        </authorList>
    </citation>
    <scope>NUCLEOTIDE SEQUENCE</scope>
    <source>
        <strain evidence="5">MMSM24</strain>
    </source>
</reference>
<dbReference type="EMBL" id="JANFAV010000006">
    <property type="protein sequence ID" value="MCW6535384.1"/>
    <property type="molecule type" value="Genomic_DNA"/>
</dbReference>
<evidence type="ECO:0000256" key="4">
    <source>
        <dbReference type="ARBA" id="ARBA00013078"/>
    </source>
</evidence>
<dbReference type="Gene3D" id="1.10.150.240">
    <property type="entry name" value="Putative phosphatase, domain 2"/>
    <property type="match status" value="1"/>
</dbReference>
<dbReference type="InterPro" id="IPR023214">
    <property type="entry name" value="HAD_sf"/>
</dbReference>
<dbReference type="AlphaFoldDB" id="A0AA42CQJ5"/>
<gene>
    <name evidence="5" type="ORF">NEE01_11380</name>
</gene>
<dbReference type="InterPro" id="IPR036412">
    <property type="entry name" value="HAD-like_sf"/>
</dbReference>
<evidence type="ECO:0000256" key="2">
    <source>
        <dbReference type="ARBA" id="ARBA00004818"/>
    </source>
</evidence>
<sequence>MHVFPFTIVGFDLDGTLLDTSADLTAAVNHALAADGREPLAFDDLRSMIGGGGRRMMSLALAATGGYDEALLDRLNAVMIDFYAAHIADHTTPFPGAVAMLDELAARDVKIAMVTNKAEALTRPLLDTLGLTARFTTIIGGAGKPSPLPIETMIAQCGGLDDGGRAAFVGDSHFDVDAAQAAGIPAVACAFGFLTKPVDQLGADAVIDHFDELIPTLETL</sequence>
<evidence type="ECO:0000256" key="3">
    <source>
        <dbReference type="ARBA" id="ARBA00006171"/>
    </source>
</evidence>
<organism evidence="5 6">
    <name type="scientific">Sphingomonas lycopersici</name>
    <dbReference type="NCBI Taxonomy" id="2951807"/>
    <lineage>
        <taxon>Bacteria</taxon>
        <taxon>Pseudomonadati</taxon>
        <taxon>Pseudomonadota</taxon>
        <taxon>Alphaproteobacteria</taxon>
        <taxon>Sphingomonadales</taxon>
        <taxon>Sphingomonadaceae</taxon>
        <taxon>Sphingomonas</taxon>
    </lineage>
</organism>
<evidence type="ECO:0000313" key="6">
    <source>
        <dbReference type="Proteomes" id="UP001165565"/>
    </source>
</evidence>
<dbReference type="GO" id="GO:0006281">
    <property type="term" value="P:DNA repair"/>
    <property type="evidence" value="ECO:0007669"/>
    <property type="project" value="TreeGrafter"/>
</dbReference>
<comment type="similarity">
    <text evidence="3">Belongs to the HAD-like hydrolase superfamily. CbbY/CbbZ/Gph/YieH family.</text>
</comment>
<comment type="catalytic activity">
    <reaction evidence="1">
        <text>2-phosphoglycolate + H2O = glycolate + phosphate</text>
        <dbReference type="Rhea" id="RHEA:14369"/>
        <dbReference type="ChEBI" id="CHEBI:15377"/>
        <dbReference type="ChEBI" id="CHEBI:29805"/>
        <dbReference type="ChEBI" id="CHEBI:43474"/>
        <dbReference type="ChEBI" id="CHEBI:58033"/>
        <dbReference type="EC" id="3.1.3.18"/>
    </reaction>
</comment>